<dbReference type="Proteomes" id="UP000294933">
    <property type="component" value="Unassembled WGS sequence"/>
</dbReference>
<feature type="region of interest" description="Disordered" evidence="1">
    <location>
        <begin position="1"/>
        <end position="25"/>
    </location>
</feature>
<dbReference type="PANTHER" id="PTHR13318:SF105">
    <property type="entry name" value="F-BOX_LRR-REPEAT PROTEIN 3"/>
    <property type="match status" value="1"/>
</dbReference>
<dbReference type="EMBL" id="ML170158">
    <property type="protein sequence ID" value="TDL28013.1"/>
    <property type="molecule type" value="Genomic_DNA"/>
</dbReference>
<gene>
    <name evidence="2" type="ORF">BD410DRAFT_894130</name>
</gene>
<evidence type="ECO:0000313" key="3">
    <source>
        <dbReference type="Proteomes" id="UP000294933"/>
    </source>
</evidence>
<name>A0A4Y7QK30_9AGAM</name>
<dbReference type="GO" id="GO:0031146">
    <property type="term" value="P:SCF-dependent proteasomal ubiquitin-dependent protein catabolic process"/>
    <property type="evidence" value="ECO:0007669"/>
    <property type="project" value="TreeGrafter"/>
</dbReference>
<dbReference type="InterPro" id="IPR032675">
    <property type="entry name" value="LRR_dom_sf"/>
</dbReference>
<dbReference type="AlphaFoldDB" id="A0A4Y7QK30"/>
<reference evidence="2 3" key="1">
    <citation type="submission" date="2018-06" db="EMBL/GenBank/DDBJ databases">
        <title>A transcriptomic atlas of mushroom development highlights an independent origin of complex multicellularity.</title>
        <authorList>
            <consortium name="DOE Joint Genome Institute"/>
            <person name="Krizsan K."/>
            <person name="Almasi E."/>
            <person name="Merenyi Z."/>
            <person name="Sahu N."/>
            <person name="Viragh M."/>
            <person name="Koszo T."/>
            <person name="Mondo S."/>
            <person name="Kiss B."/>
            <person name="Balint B."/>
            <person name="Kues U."/>
            <person name="Barry K."/>
            <person name="Hegedus J.C."/>
            <person name="Henrissat B."/>
            <person name="Johnson J."/>
            <person name="Lipzen A."/>
            <person name="Ohm R."/>
            <person name="Nagy I."/>
            <person name="Pangilinan J."/>
            <person name="Yan J."/>
            <person name="Xiong Y."/>
            <person name="Grigoriev I.V."/>
            <person name="Hibbett D.S."/>
            <person name="Nagy L.G."/>
        </authorList>
    </citation>
    <scope>NUCLEOTIDE SEQUENCE [LARGE SCALE GENOMIC DNA]</scope>
    <source>
        <strain evidence="2 3">SZMC22713</strain>
    </source>
</reference>
<dbReference type="STRING" id="50990.A0A4Y7QK30"/>
<dbReference type="Gene3D" id="3.80.10.10">
    <property type="entry name" value="Ribonuclease Inhibitor"/>
    <property type="match status" value="1"/>
</dbReference>
<protein>
    <submittedName>
        <fullName evidence="2">RNI-like protein</fullName>
    </submittedName>
</protein>
<evidence type="ECO:0000256" key="1">
    <source>
        <dbReference type="SAM" id="MobiDB-lite"/>
    </source>
</evidence>
<dbReference type="VEuPathDB" id="FungiDB:BD410DRAFT_894130"/>
<sequence>MSKRPSGEGSSRRPAKKTRHNALPPFGAALSSDLLAQTNDPSSSALSTRLVTLSLPSLATLSARVFVKSFVPLFDGQHGPSTRTWLRRMPDPVASKLFAMLRASQPAFLRHETIVTYFIRGDSVVLAGEPGVTVETLSAIPRLVGQRLRTLVLTDFSRFSDATLASLVGKLHLLEVLNLRNCVKVGPKTAAAAAKSCHRLISLNLNNTNVTLVSLAPLILANPSLQVLKIAGIHNFVGLSALNYCAELEYHLQTDTTCSKLFSLLEVPDRAAEGPPPLSQLRSLKLRHGSLSDPSFAMWIARCPLLQTFDASFTPLRRLPDLQTLTSLQKLAITSTFISSADLVDLVRHLPRLKTLSIGALGVKPGANTMTSTAMSLNDESLVRLTDALEGCAGIENINLVRNAKLGLTSRDGALRYFVQKIGRKCKSLNLSGITPLRSSDLAGLFPSTDTEAKSPLHTLLLNKTGIDDDAAPWIASCSSLEALEVAETKFTADGLRTIISECPLLSKLNLTGCRGINVTDRRRFFEVWKDK</sequence>
<organism evidence="2 3">
    <name type="scientific">Rickenella mellea</name>
    <dbReference type="NCBI Taxonomy" id="50990"/>
    <lineage>
        <taxon>Eukaryota</taxon>
        <taxon>Fungi</taxon>
        <taxon>Dikarya</taxon>
        <taxon>Basidiomycota</taxon>
        <taxon>Agaricomycotina</taxon>
        <taxon>Agaricomycetes</taxon>
        <taxon>Hymenochaetales</taxon>
        <taxon>Rickenellaceae</taxon>
        <taxon>Rickenella</taxon>
    </lineage>
</organism>
<dbReference type="OrthoDB" id="550575at2759"/>
<proteinExistence type="predicted"/>
<dbReference type="GO" id="GO:0019005">
    <property type="term" value="C:SCF ubiquitin ligase complex"/>
    <property type="evidence" value="ECO:0007669"/>
    <property type="project" value="TreeGrafter"/>
</dbReference>
<evidence type="ECO:0000313" key="2">
    <source>
        <dbReference type="EMBL" id="TDL28013.1"/>
    </source>
</evidence>
<dbReference type="SUPFAM" id="SSF52047">
    <property type="entry name" value="RNI-like"/>
    <property type="match status" value="1"/>
</dbReference>
<keyword evidence="3" id="KW-1185">Reference proteome</keyword>
<accession>A0A4Y7QK30</accession>
<dbReference type="PANTHER" id="PTHR13318">
    <property type="entry name" value="PARTNER OF PAIRED, ISOFORM B-RELATED"/>
    <property type="match status" value="1"/>
</dbReference>